<accession>A0A921Z298</accession>
<name>A0A921Z298_MANSE</name>
<organism evidence="1 2">
    <name type="scientific">Manduca sexta</name>
    <name type="common">Tobacco hawkmoth</name>
    <name type="synonym">Tobacco hornworm</name>
    <dbReference type="NCBI Taxonomy" id="7130"/>
    <lineage>
        <taxon>Eukaryota</taxon>
        <taxon>Metazoa</taxon>
        <taxon>Ecdysozoa</taxon>
        <taxon>Arthropoda</taxon>
        <taxon>Hexapoda</taxon>
        <taxon>Insecta</taxon>
        <taxon>Pterygota</taxon>
        <taxon>Neoptera</taxon>
        <taxon>Endopterygota</taxon>
        <taxon>Lepidoptera</taxon>
        <taxon>Glossata</taxon>
        <taxon>Ditrysia</taxon>
        <taxon>Bombycoidea</taxon>
        <taxon>Sphingidae</taxon>
        <taxon>Sphinginae</taxon>
        <taxon>Sphingini</taxon>
        <taxon>Manduca</taxon>
    </lineage>
</organism>
<dbReference type="AlphaFoldDB" id="A0A921Z298"/>
<reference evidence="1" key="1">
    <citation type="journal article" date="2016" name="Insect Biochem. Mol. Biol.">
        <title>Multifaceted biological insights from a draft genome sequence of the tobacco hornworm moth, Manduca sexta.</title>
        <authorList>
            <person name="Kanost M.R."/>
            <person name="Arrese E.L."/>
            <person name="Cao X."/>
            <person name="Chen Y.R."/>
            <person name="Chellapilla S."/>
            <person name="Goldsmith M.R."/>
            <person name="Grosse-Wilde E."/>
            <person name="Heckel D.G."/>
            <person name="Herndon N."/>
            <person name="Jiang H."/>
            <person name="Papanicolaou A."/>
            <person name="Qu J."/>
            <person name="Soulages J.L."/>
            <person name="Vogel H."/>
            <person name="Walters J."/>
            <person name="Waterhouse R.M."/>
            <person name="Ahn S.J."/>
            <person name="Almeida F.C."/>
            <person name="An C."/>
            <person name="Aqrawi P."/>
            <person name="Bretschneider A."/>
            <person name="Bryant W.B."/>
            <person name="Bucks S."/>
            <person name="Chao H."/>
            <person name="Chevignon G."/>
            <person name="Christen J.M."/>
            <person name="Clarke D.F."/>
            <person name="Dittmer N.T."/>
            <person name="Ferguson L.C.F."/>
            <person name="Garavelou S."/>
            <person name="Gordon K.H.J."/>
            <person name="Gunaratna R.T."/>
            <person name="Han Y."/>
            <person name="Hauser F."/>
            <person name="He Y."/>
            <person name="Heidel-Fischer H."/>
            <person name="Hirsh A."/>
            <person name="Hu Y."/>
            <person name="Jiang H."/>
            <person name="Kalra D."/>
            <person name="Klinner C."/>
            <person name="Konig C."/>
            <person name="Kovar C."/>
            <person name="Kroll A.R."/>
            <person name="Kuwar S.S."/>
            <person name="Lee S.L."/>
            <person name="Lehman R."/>
            <person name="Li K."/>
            <person name="Li Z."/>
            <person name="Liang H."/>
            <person name="Lovelace S."/>
            <person name="Lu Z."/>
            <person name="Mansfield J.H."/>
            <person name="McCulloch K.J."/>
            <person name="Mathew T."/>
            <person name="Morton B."/>
            <person name="Muzny D.M."/>
            <person name="Neunemann D."/>
            <person name="Ongeri F."/>
            <person name="Pauchet Y."/>
            <person name="Pu L.L."/>
            <person name="Pyrousis I."/>
            <person name="Rao X.J."/>
            <person name="Redding A."/>
            <person name="Roesel C."/>
            <person name="Sanchez-Gracia A."/>
            <person name="Schaack S."/>
            <person name="Shukla A."/>
            <person name="Tetreau G."/>
            <person name="Wang Y."/>
            <person name="Xiong G.H."/>
            <person name="Traut W."/>
            <person name="Walsh T.K."/>
            <person name="Worley K.C."/>
            <person name="Wu D."/>
            <person name="Wu W."/>
            <person name="Wu Y.Q."/>
            <person name="Zhang X."/>
            <person name="Zou Z."/>
            <person name="Zucker H."/>
            <person name="Briscoe A.D."/>
            <person name="Burmester T."/>
            <person name="Clem R.J."/>
            <person name="Feyereisen R."/>
            <person name="Grimmelikhuijzen C.J.P."/>
            <person name="Hamodrakas S.J."/>
            <person name="Hansson B.S."/>
            <person name="Huguet E."/>
            <person name="Jermiin L.S."/>
            <person name="Lan Q."/>
            <person name="Lehman H.K."/>
            <person name="Lorenzen M."/>
            <person name="Merzendorfer H."/>
            <person name="Michalopoulos I."/>
            <person name="Morton D.B."/>
            <person name="Muthukrishnan S."/>
            <person name="Oakeshott J.G."/>
            <person name="Palmer W."/>
            <person name="Park Y."/>
            <person name="Passarelli A.L."/>
            <person name="Rozas J."/>
            <person name="Schwartz L.M."/>
            <person name="Smith W."/>
            <person name="Southgate A."/>
            <person name="Vilcinskas A."/>
            <person name="Vogt R."/>
            <person name="Wang P."/>
            <person name="Werren J."/>
            <person name="Yu X.Q."/>
            <person name="Zhou J.J."/>
            <person name="Brown S.J."/>
            <person name="Scherer S.E."/>
            <person name="Richards S."/>
            <person name="Blissard G.W."/>
        </authorList>
    </citation>
    <scope>NUCLEOTIDE SEQUENCE</scope>
</reference>
<evidence type="ECO:0000313" key="1">
    <source>
        <dbReference type="EMBL" id="KAG6450211.1"/>
    </source>
</evidence>
<proteinExistence type="predicted"/>
<dbReference type="PANTHER" id="PTHR47326:SF1">
    <property type="entry name" value="HTH PSQ-TYPE DOMAIN-CONTAINING PROTEIN"/>
    <property type="match status" value="1"/>
</dbReference>
<dbReference type="Proteomes" id="UP000791440">
    <property type="component" value="Unassembled WGS sequence"/>
</dbReference>
<evidence type="ECO:0008006" key="3">
    <source>
        <dbReference type="Google" id="ProtNLM"/>
    </source>
</evidence>
<gene>
    <name evidence="1" type="ORF">O3G_MSEX006429</name>
</gene>
<keyword evidence="2" id="KW-1185">Reference proteome</keyword>
<reference evidence="1" key="2">
    <citation type="submission" date="2020-12" db="EMBL/GenBank/DDBJ databases">
        <authorList>
            <person name="Kanost M."/>
        </authorList>
    </citation>
    <scope>NUCLEOTIDE SEQUENCE</scope>
</reference>
<sequence>MVWWGVSYEGVTEPYFCEKGIKTSAQVYQDTILEKVVKPLNITMFNNQVWSFQQDSAPGHKARSTQSWLESNASDFIRAEDWPSSSPDLNPLDYDLWSVLESTACSKRHDNLESLKQSIRLAVKNFPMERVRASIDNWPHRLKDCIAANGDHFE</sequence>
<evidence type="ECO:0000313" key="2">
    <source>
        <dbReference type="Proteomes" id="UP000791440"/>
    </source>
</evidence>
<dbReference type="EMBL" id="JH668384">
    <property type="protein sequence ID" value="KAG6450211.1"/>
    <property type="molecule type" value="Genomic_DNA"/>
</dbReference>
<protein>
    <recommendedName>
        <fullName evidence="3">Transposase</fullName>
    </recommendedName>
</protein>
<comment type="caution">
    <text evidence="1">The sequence shown here is derived from an EMBL/GenBank/DDBJ whole genome shotgun (WGS) entry which is preliminary data.</text>
</comment>
<dbReference type="PANTHER" id="PTHR47326">
    <property type="entry name" value="TRANSPOSABLE ELEMENT TC3 TRANSPOSASE-LIKE PROTEIN"/>
    <property type="match status" value="1"/>
</dbReference>